<evidence type="ECO:0000256" key="6">
    <source>
        <dbReference type="ARBA" id="ARBA00023229"/>
    </source>
</evidence>
<dbReference type="GO" id="GO:0006744">
    <property type="term" value="P:ubiquinone biosynthetic process"/>
    <property type="evidence" value="ECO:0007669"/>
    <property type="project" value="TreeGrafter"/>
</dbReference>
<dbReference type="InterPro" id="IPR033749">
    <property type="entry name" value="Polyprenyl_synt_CS"/>
</dbReference>
<evidence type="ECO:0000256" key="11">
    <source>
        <dbReference type="SAM" id="MobiDB-lite"/>
    </source>
</evidence>
<feature type="compositionally biased region" description="Pro residues" evidence="11">
    <location>
        <begin position="124"/>
        <end position="139"/>
    </location>
</feature>
<name>A0A4Q9Q4A5_9APHY</name>
<proteinExistence type="inferred from homology"/>
<dbReference type="InterPro" id="IPR000092">
    <property type="entry name" value="Polyprenyl_synt"/>
</dbReference>
<dbReference type="InterPro" id="IPR008949">
    <property type="entry name" value="Isoprenoid_synthase_dom_sf"/>
</dbReference>
<evidence type="ECO:0000256" key="1">
    <source>
        <dbReference type="ARBA" id="ARBA00001946"/>
    </source>
</evidence>
<keyword evidence="3" id="KW-0808">Transferase</keyword>
<dbReference type="CDD" id="cd00685">
    <property type="entry name" value="Trans_IPPS_HT"/>
    <property type="match status" value="1"/>
</dbReference>
<gene>
    <name evidence="12" type="ORF">BD310DRAFT_956589</name>
</gene>
<feature type="region of interest" description="Disordered" evidence="11">
    <location>
        <begin position="108"/>
        <end position="139"/>
    </location>
</feature>
<evidence type="ECO:0000256" key="4">
    <source>
        <dbReference type="ARBA" id="ARBA00022723"/>
    </source>
</evidence>
<dbReference type="Proteomes" id="UP000292082">
    <property type="component" value="Unassembled WGS sequence"/>
</dbReference>
<dbReference type="PANTHER" id="PTHR12001:SF69">
    <property type="entry name" value="ALL TRANS-POLYPRENYL-DIPHOSPHATE SYNTHASE PDSS1"/>
    <property type="match status" value="1"/>
</dbReference>
<keyword evidence="5" id="KW-0460">Magnesium</keyword>
<comment type="cofactor">
    <cofactor evidence="1">
        <name>Mg(2+)</name>
        <dbReference type="ChEBI" id="CHEBI:18420"/>
    </cofactor>
</comment>
<evidence type="ECO:0000256" key="2">
    <source>
        <dbReference type="ARBA" id="ARBA00006706"/>
    </source>
</evidence>
<dbReference type="SUPFAM" id="SSF48576">
    <property type="entry name" value="Terpenoid synthases"/>
    <property type="match status" value="2"/>
</dbReference>
<dbReference type="EMBL" id="ML145095">
    <property type="protein sequence ID" value="TBU62142.1"/>
    <property type="molecule type" value="Genomic_DNA"/>
</dbReference>
<reference evidence="12 13" key="1">
    <citation type="submission" date="2019-01" db="EMBL/GenBank/DDBJ databases">
        <title>Draft genome sequences of three monokaryotic isolates of the white-rot basidiomycete fungus Dichomitus squalens.</title>
        <authorList>
            <consortium name="DOE Joint Genome Institute"/>
            <person name="Lopez S.C."/>
            <person name="Andreopoulos B."/>
            <person name="Pangilinan J."/>
            <person name="Lipzen A."/>
            <person name="Riley R."/>
            <person name="Ahrendt S."/>
            <person name="Ng V."/>
            <person name="Barry K."/>
            <person name="Daum C."/>
            <person name="Grigoriev I.V."/>
            <person name="Hilden K.S."/>
            <person name="Makela M.R."/>
            <person name="de Vries R.P."/>
        </authorList>
    </citation>
    <scope>NUCLEOTIDE SEQUENCE [LARGE SCALE GENOMIC DNA]</scope>
    <source>
        <strain evidence="12 13">CBS 464.89</strain>
    </source>
</reference>
<sequence>MLNLPNLRTLLSRVLDLPKLHTVVLFTPEGELVSYVSIPDRPKDRVRVIVGLSTEIWQETREQGVGRVDSQLGHLLVLPVEAQKKDDDDDPPLLLTLNSETSVPWEELEVKQHKKTTHSAQPQTLPPNDPLLHAPNPPKLPTRPDPYKLVAPQLQQLRETLLNLLGSSHPSLTEIAQYYFLHPSKQLRPLLVLLFSQATNGLGSGWHLKKWAAECEGAGGRAEELDRPLTRPDVLNDWNPSMPDHTASFQTSFSVRPPRLPHQPPTPPPFTPAMFVPTVAEPLALLPTQVRLAQIVEMIHVASLLHDDVIDKSPLRRGVASAPAAFGNKLSVLAGDFLLGRTSAALSRLGENEVVELIASVIANLVEGEILQLKAVHADELGVAGLSPTVGQENWNIYLQKTYLKTASLMAKGARAAVVLGGCKEGEVWKEVAYAYGRNLGIAFQLVDDILDYEAGDATLGKPGGADLQLGLATGPALFAWEEHPEMGPLIMRKFGQPGDVDLARDLVRRSSGVERTRELARAHADKAREVLAPLPDSDAKGALEALTERVVKRTH</sequence>
<dbReference type="GO" id="GO:0004659">
    <property type="term" value="F:prenyltransferase activity"/>
    <property type="evidence" value="ECO:0007669"/>
    <property type="project" value="InterPro"/>
</dbReference>
<organism evidence="12 13">
    <name type="scientific">Dichomitus squalens</name>
    <dbReference type="NCBI Taxonomy" id="114155"/>
    <lineage>
        <taxon>Eukaryota</taxon>
        <taxon>Fungi</taxon>
        <taxon>Dikarya</taxon>
        <taxon>Basidiomycota</taxon>
        <taxon>Agaricomycotina</taxon>
        <taxon>Agaricomycetes</taxon>
        <taxon>Polyporales</taxon>
        <taxon>Polyporaceae</taxon>
        <taxon>Dichomitus</taxon>
    </lineage>
</organism>
<dbReference type="STRING" id="114155.A0A4Q9Q4A5"/>
<evidence type="ECO:0000256" key="9">
    <source>
        <dbReference type="ARBA" id="ARBA00032448"/>
    </source>
</evidence>
<dbReference type="PROSITE" id="PS00444">
    <property type="entry name" value="POLYPRENYL_SYNTHASE_2"/>
    <property type="match status" value="1"/>
</dbReference>
<evidence type="ECO:0000256" key="5">
    <source>
        <dbReference type="ARBA" id="ARBA00022842"/>
    </source>
</evidence>
<dbReference type="SFLD" id="SFLDS00005">
    <property type="entry name" value="Isoprenoid_Synthase_Type_I"/>
    <property type="match status" value="1"/>
</dbReference>
<dbReference type="GO" id="GO:0008299">
    <property type="term" value="P:isoprenoid biosynthetic process"/>
    <property type="evidence" value="ECO:0007669"/>
    <property type="project" value="UniProtKB-KW"/>
</dbReference>
<evidence type="ECO:0000256" key="8">
    <source>
        <dbReference type="ARBA" id="ARBA00032424"/>
    </source>
</evidence>
<dbReference type="Pfam" id="PF00348">
    <property type="entry name" value="polyprenyl_synt"/>
    <property type="match status" value="1"/>
</dbReference>
<accession>A0A4Q9Q4A5</accession>
<evidence type="ECO:0000256" key="3">
    <source>
        <dbReference type="ARBA" id="ARBA00022679"/>
    </source>
</evidence>
<evidence type="ECO:0000256" key="7">
    <source>
        <dbReference type="ARBA" id="ARBA00032380"/>
    </source>
</evidence>
<evidence type="ECO:0000256" key="10">
    <source>
        <dbReference type="ARBA" id="ARBA00032873"/>
    </source>
</evidence>
<dbReference type="Gene3D" id="3.30.450.30">
    <property type="entry name" value="Dynein light chain 2a, cytoplasmic"/>
    <property type="match status" value="1"/>
</dbReference>
<keyword evidence="4" id="KW-0479">Metal-binding</keyword>
<dbReference type="GO" id="GO:0046872">
    <property type="term" value="F:metal ion binding"/>
    <property type="evidence" value="ECO:0007669"/>
    <property type="project" value="UniProtKB-KW"/>
</dbReference>
<dbReference type="GO" id="GO:1990234">
    <property type="term" value="C:transferase complex"/>
    <property type="evidence" value="ECO:0007669"/>
    <property type="project" value="TreeGrafter"/>
</dbReference>
<keyword evidence="6" id="KW-0414">Isoprene biosynthesis</keyword>
<dbReference type="AlphaFoldDB" id="A0A4Q9Q4A5"/>
<dbReference type="Gene3D" id="1.10.600.10">
    <property type="entry name" value="Farnesyl Diphosphate Synthase"/>
    <property type="match status" value="1"/>
</dbReference>
<evidence type="ECO:0000313" key="13">
    <source>
        <dbReference type="Proteomes" id="UP000292082"/>
    </source>
</evidence>
<dbReference type="PROSITE" id="PS00723">
    <property type="entry name" value="POLYPRENYL_SYNTHASE_1"/>
    <property type="match status" value="1"/>
</dbReference>
<comment type="similarity">
    <text evidence="2">Belongs to the FPP/GGPP synthase family.</text>
</comment>
<keyword evidence="13" id="KW-1185">Reference proteome</keyword>
<protein>
    <recommendedName>
        <fullName evidence="10">(2E,6E)-farnesyl diphosphate synthase</fullName>
    </recommendedName>
    <alternativeName>
        <fullName evidence="9">Dimethylallyltranstransferase</fullName>
    </alternativeName>
    <alternativeName>
        <fullName evidence="8">Farnesyl diphosphate synthase</fullName>
    </alternativeName>
    <alternativeName>
        <fullName evidence="7">Geranyltranstransferase</fullName>
    </alternativeName>
</protein>
<evidence type="ECO:0000313" key="12">
    <source>
        <dbReference type="EMBL" id="TBU62142.1"/>
    </source>
</evidence>
<dbReference type="PANTHER" id="PTHR12001">
    <property type="entry name" value="GERANYLGERANYL PYROPHOSPHATE SYNTHASE"/>
    <property type="match status" value="1"/>
</dbReference>